<gene>
    <name evidence="1" type="ORF">AX13_03835</name>
</gene>
<evidence type="ECO:0000313" key="2">
    <source>
        <dbReference type="Proteomes" id="UP000020766"/>
    </source>
</evidence>
<dbReference type="STRING" id="225991.MA05_12270"/>
<dbReference type="EMBL" id="JBOK01000014">
    <property type="protein sequence ID" value="EXU79672.1"/>
    <property type="molecule type" value="Genomic_DNA"/>
</dbReference>
<organism evidence="1 2">
    <name type="scientific">Comamonas aquatica DA1877</name>
    <dbReference type="NCBI Taxonomy" id="1457173"/>
    <lineage>
        <taxon>Bacteria</taxon>
        <taxon>Pseudomonadati</taxon>
        <taxon>Pseudomonadota</taxon>
        <taxon>Betaproteobacteria</taxon>
        <taxon>Burkholderiales</taxon>
        <taxon>Comamonadaceae</taxon>
        <taxon>Comamonas</taxon>
    </lineage>
</organism>
<dbReference type="AlphaFoldDB" id="A0A014Q925"/>
<comment type="caution">
    <text evidence="1">The sequence shown here is derived from an EMBL/GenBank/DDBJ whole genome shotgun (WGS) entry which is preliminary data.</text>
</comment>
<protein>
    <submittedName>
        <fullName evidence="1">Uncharacterized protein</fullName>
    </submittedName>
</protein>
<proteinExistence type="predicted"/>
<name>A0A014Q925_9BURK</name>
<keyword evidence="2" id="KW-1185">Reference proteome</keyword>
<sequence>MVAAHPVGAVLGHGRAVTESGLGGAGRVLLGGMPELKKPTMDRGAVHSLGLENTCSIKELRVYPLFWG</sequence>
<dbReference type="Proteomes" id="UP000020766">
    <property type="component" value="Unassembled WGS sequence"/>
</dbReference>
<accession>A0A014Q925</accession>
<dbReference type="PATRIC" id="fig|1457173.3.peg.2434"/>
<evidence type="ECO:0000313" key="1">
    <source>
        <dbReference type="EMBL" id="EXU79672.1"/>
    </source>
</evidence>
<reference evidence="1 2" key="1">
    <citation type="submission" date="2014-01" db="EMBL/GenBank/DDBJ databases">
        <title>Interspecies Systems Biology Uncovers Metabolites Affecting C. elegans Gene Expression and Life History Traits.</title>
        <authorList>
            <person name="Watson E."/>
            <person name="Macneil L.T."/>
            <person name="Ritter A.D."/>
            <person name="Yilmaz L.S."/>
            <person name="Rosebrock A.P."/>
            <person name="Caudy A.A."/>
            <person name="Walhout A.J."/>
        </authorList>
    </citation>
    <scope>NUCLEOTIDE SEQUENCE [LARGE SCALE GENOMIC DNA]</scope>
    <source>
        <strain evidence="1 2">DA1877</strain>
    </source>
</reference>